<sequence>MEDTNLNPTETASQGNMDKEPVNSDSQIQSFAEYVAAERMLKTLIESLKRNLNTNFRSSSKAESRLAFSLENRKT</sequence>
<dbReference type="EMBL" id="CAEKDK010000002">
    <property type="protein sequence ID" value="CAB4268044.1"/>
    <property type="molecule type" value="Genomic_DNA"/>
</dbReference>
<gene>
    <name evidence="2" type="ORF">CURHAP_LOCUS11073</name>
</gene>
<feature type="compositionally biased region" description="Polar residues" evidence="1">
    <location>
        <begin position="1"/>
        <end position="16"/>
    </location>
</feature>
<dbReference type="Proteomes" id="UP000507222">
    <property type="component" value="Unassembled WGS sequence"/>
</dbReference>
<reference evidence="2 3" key="1">
    <citation type="submission" date="2020-05" db="EMBL/GenBank/DDBJ databases">
        <authorList>
            <person name="Campoy J."/>
            <person name="Schneeberger K."/>
            <person name="Spophaly S."/>
        </authorList>
    </citation>
    <scope>NUCLEOTIDE SEQUENCE [LARGE SCALE GENOMIC DNA]</scope>
    <source>
        <strain evidence="2">PruArmRojPasFocal</strain>
    </source>
</reference>
<evidence type="ECO:0000256" key="1">
    <source>
        <dbReference type="SAM" id="MobiDB-lite"/>
    </source>
</evidence>
<dbReference type="AlphaFoldDB" id="A0A6J5TXJ6"/>
<accession>A0A6J5TXJ6</accession>
<feature type="region of interest" description="Disordered" evidence="1">
    <location>
        <begin position="1"/>
        <end position="26"/>
    </location>
</feature>
<name>A0A6J5TXJ6_PRUAR</name>
<evidence type="ECO:0000313" key="3">
    <source>
        <dbReference type="Proteomes" id="UP000507222"/>
    </source>
</evidence>
<organism evidence="2 3">
    <name type="scientific">Prunus armeniaca</name>
    <name type="common">Apricot</name>
    <name type="synonym">Armeniaca vulgaris</name>
    <dbReference type="NCBI Taxonomy" id="36596"/>
    <lineage>
        <taxon>Eukaryota</taxon>
        <taxon>Viridiplantae</taxon>
        <taxon>Streptophyta</taxon>
        <taxon>Embryophyta</taxon>
        <taxon>Tracheophyta</taxon>
        <taxon>Spermatophyta</taxon>
        <taxon>Magnoliopsida</taxon>
        <taxon>eudicotyledons</taxon>
        <taxon>Gunneridae</taxon>
        <taxon>Pentapetalae</taxon>
        <taxon>rosids</taxon>
        <taxon>fabids</taxon>
        <taxon>Rosales</taxon>
        <taxon>Rosaceae</taxon>
        <taxon>Amygdaloideae</taxon>
        <taxon>Amygdaleae</taxon>
        <taxon>Prunus</taxon>
    </lineage>
</organism>
<evidence type="ECO:0000313" key="2">
    <source>
        <dbReference type="EMBL" id="CAB4268044.1"/>
    </source>
</evidence>
<proteinExistence type="predicted"/>
<feature type="region of interest" description="Disordered" evidence="1">
    <location>
        <begin position="56"/>
        <end position="75"/>
    </location>
</feature>
<protein>
    <submittedName>
        <fullName evidence="2">Uncharacterized protein</fullName>
    </submittedName>
</protein>